<dbReference type="OrthoDB" id="3718343at2"/>
<feature type="domain" description="Transposase DDE" evidence="1">
    <location>
        <begin position="9"/>
        <end position="455"/>
    </location>
</feature>
<evidence type="ECO:0000313" key="2">
    <source>
        <dbReference type="EMBL" id="SNS01603.1"/>
    </source>
</evidence>
<dbReference type="Pfam" id="PF13701">
    <property type="entry name" value="DDE_Tnp_1_4"/>
    <property type="match status" value="1"/>
</dbReference>
<dbReference type="NCBIfam" id="NF033539">
    <property type="entry name" value="transpos_IS1380"/>
    <property type="match status" value="1"/>
</dbReference>
<evidence type="ECO:0000259" key="1">
    <source>
        <dbReference type="Pfam" id="PF13701"/>
    </source>
</evidence>
<dbReference type="InterPro" id="IPR025668">
    <property type="entry name" value="Tnp_DDE_dom"/>
</dbReference>
<dbReference type="InterPro" id="IPR047960">
    <property type="entry name" value="Transpos_IS1380"/>
</dbReference>
<proteinExistence type="predicted"/>
<dbReference type="AlphaFoldDB" id="A0A239B331"/>
<dbReference type="EMBL" id="FZNO01000074">
    <property type="protein sequence ID" value="SNS01603.1"/>
    <property type="molecule type" value="Genomic_DNA"/>
</dbReference>
<gene>
    <name evidence="2" type="ORF">SAMN06272737_1741</name>
</gene>
<dbReference type="Proteomes" id="UP000198403">
    <property type="component" value="Unassembled WGS sequence"/>
</dbReference>
<evidence type="ECO:0000313" key="3">
    <source>
        <dbReference type="Proteomes" id="UP000198403"/>
    </source>
</evidence>
<keyword evidence="3" id="KW-1185">Reference proteome</keyword>
<organism evidence="2 3">
    <name type="scientific">Blastococcus mobilis</name>
    <dbReference type="NCBI Taxonomy" id="1938746"/>
    <lineage>
        <taxon>Bacteria</taxon>
        <taxon>Bacillati</taxon>
        <taxon>Actinomycetota</taxon>
        <taxon>Actinomycetes</taxon>
        <taxon>Geodermatophilales</taxon>
        <taxon>Geodermatophilaceae</taxon>
        <taxon>Blastococcus</taxon>
    </lineage>
</organism>
<protein>
    <submittedName>
        <fullName evidence="2">Transposase DDE domain group 1</fullName>
    </submittedName>
</protein>
<dbReference type="RefSeq" id="WP_089339104.1">
    <property type="nucleotide sequence ID" value="NZ_FZNO01000074.1"/>
</dbReference>
<reference evidence="2 3" key="1">
    <citation type="submission" date="2017-06" db="EMBL/GenBank/DDBJ databases">
        <authorList>
            <person name="Kim H.J."/>
            <person name="Triplett B.A."/>
        </authorList>
    </citation>
    <scope>NUCLEOTIDE SEQUENCE [LARGE SCALE GENOMIC DNA]</scope>
    <source>
        <strain evidence="2 3">DSM 44272</strain>
    </source>
</reference>
<name>A0A239B331_9ACTN</name>
<sequence>MRLSHGSSALSATFDDPNLVSVGGLAPVVALAQHCRLGELVVEKLTRKATGGVNAQLKVPGLVAGMVAGADSIDDMDLLRHGGMERLFAGIRAPSTLGTFLRCFTFGHVRQLDSVAASFLTGLAASTPLLAGAEQVAFLDLDDTIRQTHGYAKQGVGYGYNKTKGLNALLATVSTPLAAPVIAASRLRKGSVNSARGAAALLREALTTARGCGAGGPQGDGLIIMRADSAYYTHDVVDAARRGGAHFSITARMTATVKAAIGSITEDTWTAIRYPQAIWDEEGQCWISDAEVAEVTFTAFTGRRKADHVTARLIVRRVKRLNPDHVPAGQGELFAAHRYHAVFTDSPQPMLEAEATHRQHAIVEQVIADLKRGPLAHLPSGKFAANSAWLVLAAIAFNLTRAAGALASTFHAKATTATIRAQLIAVPARLARSARRLCLHLPRDWPWQTAWTQLFHATCGPPAAA</sequence>
<accession>A0A239B331</accession>